<comment type="similarity">
    <text evidence="3">Belongs to the flagella basal body rod proteins family.</text>
</comment>
<dbReference type="GO" id="GO:0044780">
    <property type="term" value="P:bacterial-type flagellum assembly"/>
    <property type="evidence" value="ECO:0007669"/>
    <property type="project" value="InterPro"/>
</dbReference>
<dbReference type="GO" id="GO:0005576">
    <property type="term" value="C:extracellular region"/>
    <property type="evidence" value="ECO:0007669"/>
    <property type="project" value="UniProtKB-SubCell"/>
</dbReference>
<accession>A0A2R5FDF5</accession>
<feature type="domain" description="Flagellar basal body rod protein N-terminal" evidence="7">
    <location>
        <begin position="6"/>
        <end position="33"/>
    </location>
</feature>
<evidence type="ECO:0000259" key="10">
    <source>
        <dbReference type="Pfam" id="PF22638"/>
    </source>
</evidence>
<dbReference type="InterPro" id="IPR002371">
    <property type="entry name" value="FlgK"/>
</dbReference>
<organism evidence="11 12">
    <name type="scientific">Novimethylophilus kurashikiensis</name>
    <dbReference type="NCBI Taxonomy" id="1825523"/>
    <lineage>
        <taxon>Bacteria</taxon>
        <taxon>Pseudomonadati</taxon>
        <taxon>Pseudomonadota</taxon>
        <taxon>Betaproteobacteria</taxon>
        <taxon>Nitrosomonadales</taxon>
        <taxon>Methylophilaceae</taxon>
        <taxon>Novimethylophilus</taxon>
    </lineage>
</organism>
<evidence type="ECO:0000256" key="6">
    <source>
        <dbReference type="ARBA" id="ARBA00023143"/>
    </source>
</evidence>
<evidence type="ECO:0000259" key="7">
    <source>
        <dbReference type="Pfam" id="PF00460"/>
    </source>
</evidence>
<keyword evidence="11" id="KW-0282">Flagellum</keyword>
<dbReference type="InterPro" id="IPR001444">
    <property type="entry name" value="Flag_bb_rod_N"/>
</dbReference>
<dbReference type="Proteomes" id="UP000245081">
    <property type="component" value="Unassembled WGS sequence"/>
</dbReference>
<dbReference type="InterPro" id="IPR049119">
    <property type="entry name" value="FlgK_D2-like"/>
</dbReference>
<comment type="caution">
    <text evidence="11">The sequence shown here is derived from an EMBL/GenBank/DDBJ whole genome shotgun (WGS) entry which is preliminary data.</text>
</comment>
<reference evidence="11 12" key="1">
    <citation type="journal article" date="2018" name="Environ. Microbiol.">
        <title>Isolation and genomic characterization of Novimethylophilus kurashikiensis gen. nov. sp. nov., a new lanthanide-dependent methylotrophic species of Methylophilaceae.</title>
        <authorList>
            <person name="Lv H."/>
            <person name="Sahin N."/>
            <person name="Tani A."/>
        </authorList>
    </citation>
    <scope>NUCLEOTIDE SEQUENCE [LARGE SCALE GENOMIC DNA]</scope>
    <source>
        <strain evidence="11 12">La2-4</strain>
    </source>
</reference>
<feature type="domain" description="Flagellar hook-associated protein 1 D2-like" evidence="9">
    <location>
        <begin position="335"/>
        <end position="412"/>
    </location>
</feature>
<dbReference type="GO" id="GO:0005198">
    <property type="term" value="F:structural molecule activity"/>
    <property type="evidence" value="ECO:0007669"/>
    <property type="project" value="InterPro"/>
</dbReference>
<evidence type="ECO:0000256" key="2">
    <source>
        <dbReference type="ARBA" id="ARBA00004613"/>
    </source>
</evidence>
<evidence type="ECO:0000256" key="5">
    <source>
        <dbReference type="ARBA" id="ARBA00022525"/>
    </source>
</evidence>
<feature type="domain" description="Flagellar basal-body/hook protein C-terminal" evidence="8">
    <location>
        <begin position="604"/>
        <end position="641"/>
    </location>
</feature>
<dbReference type="AlphaFoldDB" id="A0A2R5FDF5"/>
<evidence type="ECO:0000256" key="4">
    <source>
        <dbReference type="ARBA" id="ARBA00016244"/>
    </source>
</evidence>
<evidence type="ECO:0000259" key="9">
    <source>
        <dbReference type="Pfam" id="PF21158"/>
    </source>
</evidence>
<evidence type="ECO:0000256" key="1">
    <source>
        <dbReference type="ARBA" id="ARBA00004365"/>
    </source>
</evidence>
<dbReference type="PRINTS" id="PR01005">
    <property type="entry name" value="FLGHOOKAP1"/>
</dbReference>
<protein>
    <recommendedName>
        <fullName evidence="4">Flagellar hook-associated protein 1</fullName>
    </recommendedName>
</protein>
<dbReference type="SUPFAM" id="SSF64518">
    <property type="entry name" value="Phase 1 flagellin"/>
    <property type="match status" value="2"/>
</dbReference>
<evidence type="ECO:0000256" key="3">
    <source>
        <dbReference type="ARBA" id="ARBA00009677"/>
    </source>
</evidence>
<sequence length="644" mass="66942">MSLFSVGVTGLNAAQIGLATAGHNITNADTEGYHRQTIVQGTNLATPSGSGFIGQGTNVETVKRVYSQFLDTQLQRVQTQSSYMDTYYGQISQIDNMLADPNSGLSPALQDFFSAVGDVSSNPQSVASRQSMLSGASALISRFQAISARLTDLQGGVNTQITDSVSLINSYAQQIAKLNDQITIQGSSTNQPPNDLLDQRDNLISQLNAQVGATVIKQSDGSLNVFIGNGQPLIVGNTVYQLTTVRSPEDQQRVEVAYQYGSKTTLLGTGSLSGGNLSGLLDFRDKSLIPAQNELGRVAMGVAETFNAQHQLGQDLSGNLGQDFFAVPGPSVLPSTNNTGTGSITAALSNVSALGVDDFRILYDGANYSVTNLTTHVTTTGVSAGSLSTFIPGITLTEVAPPNAGDVFTVQPTRYAARDIALSNTIGIDTIAAAAPIVTGAGTSNKGTGVVSGGSVDAVPTTPDPSHPTTDLNLKNPVTITFNNPPTTFDVVDANLGTLASGVSFTAGGNISYNGWTVSITGTPSSGDKFTIGPNVNGVSDNRNMLALAQLQTKNTLIGGSASYQGAYSQIVSQVGNKSAELQVTSKAQAALLDQTKNAQQGLSGVNLDEEAANLLRYQQAYQASGKMLQIASTLFDSILAIGR</sequence>
<dbReference type="Pfam" id="PF22638">
    <property type="entry name" value="FlgK_D1"/>
    <property type="match status" value="1"/>
</dbReference>
<evidence type="ECO:0000313" key="11">
    <source>
        <dbReference type="EMBL" id="GBG15819.1"/>
    </source>
</evidence>
<dbReference type="NCBIfam" id="TIGR02492">
    <property type="entry name" value="flgK_ends"/>
    <property type="match status" value="1"/>
</dbReference>
<dbReference type="Pfam" id="PF00460">
    <property type="entry name" value="Flg_bb_rod"/>
    <property type="match status" value="1"/>
</dbReference>
<comment type="subcellular location">
    <subcellularLocation>
        <location evidence="1">Bacterial flagellum</location>
    </subcellularLocation>
    <subcellularLocation>
        <location evidence="2">Secreted</location>
    </subcellularLocation>
</comment>
<dbReference type="Pfam" id="PF21158">
    <property type="entry name" value="flgK_1st_1"/>
    <property type="match status" value="1"/>
</dbReference>
<dbReference type="Pfam" id="PF06429">
    <property type="entry name" value="Flg_bbr_C"/>
    <property type="match status" value="1"/>
</dbReference>
<gene>
    <name evidence="11" type="primary">flgK</name>
    <name evidence="11" type="ORF">NMK_3431</name>
</gene>
<dbReference type="EMBL" id="BDOQ01000021">
    <property type="protein sequence ID" value="GBG15819.1"/>
    <property type="molecule type" value="Genomic_DNA"/>
</dbReference>
<keyword evidence="11" id="KW-0966">Cell projection</keyword>
<dbReference type="OrthoDB" id="9802553at2"/>
<evidence type="ECO:0000313" key="12">
    <source>
        <dbReference type="Proteomes" id="UP000245081"/>
    </source>
</evidence>
<dbReference type="PANTHER" id="PTHR30033:SF1">
    <property type="entry name" value="FLAGELLAR HOOK-ASSOCIATED PROTEIN 1"/>
    <property type="match status" value="1"/>
</dbReference>
<dbReference type="InterPro" id="IPR010930">
    <property type="entry name" value="Flg_bb/hook_C_dom"/>
</dbReference>
<evidence type="ECO:0000259" key="8">
    <source>
        <dbReference type="Pfam" id="PF06429"/>
    </source>
</evidence>
<name>A0A2R5FDF5_9PROT</name>
<dbReference type="RefSeq" id="WP_109016967.1">
    <property type="nucleotide sequence ID" value="NZ_BDOQ01000021.1"/>
</dbReference>
<keyword evidence="12" id="KW-1185">Reference proteome</keyword>
<keyword evidence="6" id="KW-0975">Bacterial flagellum</keyword>
<feature type="domain" description="Flagellar hook-associated protein FlgK helical" evidence="10">
    <location>
        <begin position="91"/>
        <end position="325"/>
    </location>
</feature>
<keyword evidence="5" id="KW-0964">Secreted</keyword>
<dbReference type="PANTHER" id="PTHR30033">
    <property type="entry name" value="FLAGELLAR HOOK-ASSOCIATED PROTEIN 1"/>
    <property type="match status" value="1"/>
</dbReference>
<dbReference type="InterPro" id="IPR053927">
    <property type="entry name" value="FlgK_helical"/>
</dbReference>
<dbReference type="GO" id="GO:0009424">
    <property type="term" value="C:bacterial-type flagellum hook"/>
    <property type="evidence" value="ECO:0007669"/>
    <property type="project" value="InterPro"/>
</dbReference>
<proteinExistence type="inferred from homology"/>
<keyword evidence="11" id="KW-0969">Cilium</keyword>